<dbReference type="AlphaFoldDB" id="A0AA86PHQ5"/>
<reference evidence="2" key="1">
    <citation type="submission" date="2023-06" db="EMBL/GenBank/DDBJ databases">
        <authorList>
            <person name="Kurt Z."/>
        </authorList>
    </citation>
    <scope>NUCLEOTIDE SEQUENCE</scope>
</reference>
<evidence type="ECO:0000313" key="3">
    <source>
        <dbReference type="EMBL" id="CAL6077531.1"/>
    </source>
</evidence>
<proteinExistence type="predicted"/>
<keyword evidence="1" id="KW-0812">Transmembrane</keyword>
<evidence type="ECO:0000313" key="4">
    <source>
        <dbReference type="Proteomes" id="UP001642409"/>
    </source>
</evidence>
<sequence>MSFANKLEITDCYDSSSYVRLISLKGKRSFKFFLVPTGKVECNQLPRGLNITVFANKLVDSKNKYIPNSEVIFNFSYYSTIGISISCPKCTNDKYLASDSIIITMESAVHYTRVVLGSVQTQKGYQTNCFTSTKMVIDFNYISIKVSNSQSCPQLISKTNSSNLKDLISADVYIIYQNGNIDRYEKLQIGSDFKSAKMPPTWSSANTFNITIPNIGYNAMNNAIYYVQFQLHFANTGPKLSATIQANRYTVVQFQYAYESMNAKVQQGVAFIDLKLNMTLTIAGSLNYQSYNNQINTLQIDRVEMEFFGQSEKIPPEQALDDDVFVTSSAALPYVEPPMSLKTNLSAFQFHNATIPIKCHDQQCAADLQKYLHTNDSNFQLSMLLKFYKSDVLLKSMNLVINQPTDSCFDSARGVLDGNKLNILAERNAKSTNCSLVQGQKVDLAVNLTQLDKVTNQTSAQQLVLQNVDFRYNMSLQLSQEQVSNVQTYLAGAQNSILTQLISFSANGNAQDYVYLDEFYEQNTYKFQEFAYMIIISVSAITISVCTILLFIPVIHMKLQPIIQKLQQIRLKKVQIDIYDL</sequence>
<keyword evidence="4" id="KW-1185">Reference proteome</keyword>
<keyword evidence="1" id="KW-0472">Membrane</keyword>
<accession>A0AA86PHQ5</accession>
<evidence type="ECO:0008006" key="5">
    <source>
        <dbReference type="Google" id="ProtNLM"/>
    </source>
</evidence>
<dbReference type="EMBL" id="CATOUU010000630">
    <property type="protein sequence ID" value="CAI9936080.1"/>
    <property type="molecule type" value="Genomic_DNA"/>
</dbReference>
<evidence type="ECO:0000313" key="2">
    <source>
        <dbReference type="EMBL" id="CAI9936080.1"/>
    </source>
</evidence>
<evidence type="ECO:0000256" key="1">
    <source>
        <dbReference type="SAM" id="Phobius"/>
    </source>
</evidence>
<dbReference type="Proteomes" id="UP001642409">
    <property type="component" value="Unassembled WGS sequence"/>
</dbReference>
<feature type="transmembrane region" description="Helical" evidence="1">
    <location>
        <begin position="530"/>
        <end position="555"/>
    </location>
</feature>
<name>A0AA86PHQ5_9EUKA</name>
<protein>
    <recommendedName>
        <fullName evidence="5">Transmembrane protein</fullName>
    </recommendedName>
</protein>
<comment type="caution">
    <text evidence="2">The sequence shown here is derived from an EMBL/GenBank/DDBJ whole genome shotgun (WGS) entry which is preliminary data.</text>
</comment>
<keyword evidence="1" id="KW-1133">Transmembrane helix</keyword>
<gene>
    <name evidence="2" type="ORF">HINF_LOCUS23725</name>
    <name evidence="3" type="ORF">HINF_LOCUS58416</name>
</gene>
<reference evidence="3 4" key="2">
    <citation type="submission" date="2024-07" db="EMBL/GenBank/DDBJ databases">
        <authorList>
            <person name="Akdeniz Z."/>
        </authorList>
    </citation>
    <scope>NUCLEOTIDE SEQUENCE [LARGE SCALE GENOMIC DNA]</scope>
</reference>
<organism evidence="2">
    <name type="scientific">Hexamita inflata</name>
    <dbReference type="NCBI Taxonomy" id="28002"/>
    <lineage>
        <taxon>Eukaryota</taxon>
        <taxon>Metamonada</taxon>
        <taxon>Diplomonadida</taxon>
        <taxon>Hexamitidae</taxon>
        <taxon>Hexamitinae</taxon>
        <taxon>Hexamita</taxon>
    </lineage>
</organism>
<dbReference type="EMBL" id="CAXDID020000328">
    <property type="protein sequence ID" value="CAL6077531.1"/>
    <property type="molecule type" value="Genomic_DNA"/>
</dbReference>